<comment type="cofactor">
    <cofactor evidence="2">
        <name>Mg(2+)</name>
        <dbReference type="ChEBI" id="CHEBI:18420"/>
    </cofactor>
</comment>
<evidence type="ECO:0000256" key="1">
    <source>
        <dbReference type="ARBA" id="ARBA00000830"/>
    </source>
</evidence>
<dbReference type="STRING" id="1420851.AU255_01185"/>
<evidence type="ECO:0000256" key="3">
    <source>
        <dbReference type="ARBA" id="ARBA00004818"/>
    </source>
</evidence>
<dbReference type="NCBIfam" id="NF009695">
    <property type="entry name" value="PRK13222.1-2"/>
    <property type="match status" value="1"/>
</dbReference>
<keyword evidence="11" id="KW-1185">Reference proteome</keyword>
<name>A0A1V8M4R9_9GAMM</name>
<dbReference type="AlphaFoldDB" id="A0A1V8M4R9"/>
<comment type="caution">
    <text evidence="10">The sequence shown here is derived from an EMBL/GenBank/DDBJ whole genome shotgun (WGS) entry which is preliminary data.</text>
</comment>
<dbReference type="InterPro" id="IPR023198">
    <property type="entry name" value="PGP-like_dom2"/>
</dbReference>
<dbReference type="InterPro" id="IPR023214">
    <property type="entry name" value="HAD_sf"/>
</dbReference>
<dbReference type="NCBIfam" id="TIGR01449">
    <property type="entry name" value="PGP_bact"/>
    <property type="match status" value="1"/>
</dbReference>
<dbReference type="FunFam" id="3.40.50.1000:FF:000022">
    <property type="entry name" value="Phosphoglycolate phosphatase"/>
    <property type="match status" value="1"/>
</dbReference>
<dbReference type="GO" id="GO:0005829">
    <property type="term" value="C:cytosol"/>
    <property type="evidence" value="ECO:0007669"/>
    <property type="project" value="TreeGrafter"/>
</dbReference>
<gene>
    <name evidence="10" type="ORF">AU255_01185</name>
</gene>
<dbReference type="SFLD" id="SFLDG01135">
    <property type="entry name" value="C1.5.6:_HAD__Beta-PGM__Phospha"/>
    <property type="match status" value="1"/>
</dbReference>
<dbReference type="InterPro" id="IPR041492">
    <property type="entry name" value="HAD_2"/>
</dbReference>
<dbReference type="InterPro" id="IPR050155">
    <property type="entry name" value="HAD-like_hydrolase_sf"/>
</dbReference>
<reference evidence="10 11" key="1">
    <citation type="submission" date="2015-12" db="EMBL/GenBank/DDBJ databases">
        <authorList>
            <person name="Shamseldin A."/>
            <person name="Moawad H."/>
            <person name="Abd El-Rahim W.M."/>
            <person name="Sadowsky M.J."/>
        </authorList>
    </citation>
    <scope>NUCLEOTIDE SEQUENCE [LARGE SCALE GENOMIC DNA]</scope>
    <source>
        <strain evidence="10 11">WF1</strain>
    </source>
</reference>
<comment type="pathway">
    <text evidence="3">Organic acid metabolism; glycolate biosynthesis; glycolate from 2-phosphoglycolate: step 1/1.</text>
</comment>
<dbReference type="Gene3D" id="1.10.150.240">
    <property type="entry name" value="Putative phosphatase, domain 2"/>
    <property type="match status" value="1"/>
</dbReference>
<dbReference type="GO" id="GO:0046872">
    <property type="term" value="F:metal ion binding"/>
    <property type="evidence" value="ECO:0007669"/>
    <property type="project" value="UniProtKB-KW"/>
</dbReference>
<keyword evidence="8" id="KW-0460">Magnesium</keyword>
<evidence type="ECO:0000313" key="11">
    <source>
        <dbReference type="Proteomes" id="UP000191980"/>
    </source>
</evidence>
<evidence type="ECO:0000256" key="8">
    <source>
        <dbReference type="ARBA" id="ARBA00022842"/>
    </source>
</evidence>
<dbReference type="GO" id="GO:0008967">
    <property type="term" value="F:phosphoglycolate phosphatase activity"/>
    <property type="evidence" value="ECO:0007669"/>
    <property type="project" value="UniProtKB-EC"/>
</dbReference>
<accession>A0A1V8M4R9</accession>
<keyword evidence="9" id="KW-0119">Carbohydrate metabolism</keyword>
<evidence type="ECO:0000256" key="9">
    <source>
        <dbReference type="ARBA" id="ARBA00023277"/>
    </source>
</evidence>
<dbReference type="SFLD" id="SFLDS00003">
    <property type="entry name" value="Haloacid_Dehalogenase"/>
    <property type="match status" value="1"/>
</dbReference>
<comment type="catalytic activity">
    <reaction evidence="1">
        <text>2-phosphoglycolate + H2O = glycolate + phosphate</text>
        <dbReference type="Rhea" id="RHEA:14369"/>
        <dbReference type="ChEBI" id="CHEBI:15377"/>
        <dbReference type="ChEBI" id="CHEBI:29805"/>
        <dbReference type="ChEBI" id="CHEBI:43474"/>
        <dbReference type="ChEBI" id="CHEBI:58033"/>
        <dbReference type="EC" id="3.1.3.18"/>
    </reaction>
</comment>
<dbReference type="PRINTS" id="PR00413">
    <property type="entry name" value="HADHALOGNASE"/>
</dbReference>
<dbReference type="PANTHER" id="PTHR43434:SF1">
    <property type="entry name" value="PHOSPHOGLYCOLATE PHOSPHATASE"/>
    <property type="match status" value="1"/>
</dbReference>
<organism evidence="10 11">
    <name type="scientific">Methyloprofundus sedimenti</name>
    <dbReference type="NCBI Taxonomy" id="1420851"/>
    <lineage>
        <taxon>Bacteria</taxon>
        <taxon>Pseudomonadati</taxon>
        <taxon>Pseudomonadota</taxon>
        <taxon>Gammaproteobacteria</taxon>
        <taxon>Methylococcales</taxon>
        <taxon>Methylococcaceae</taxon>
        <taxon>Methyloprofundus</taxon>
    </lineage>
</organism>
<keyword evidence="6" id="KW-0479">Metal-binding</keyword>
<dbReference type="GO" id="GO:0005975">
    <property type="term" value="P:carbohydrate metabolic process"/>
    <property type="evidence" value="ECO:0007669"/>
    <property type="project" value="InterPro"/>
</dbReference>
<evidence type="ECO:0000256" key="5">
    <source>
        <dbReference type="ARBA" id="ARBA00013078"/>
    </source>
</evidence>
<dbReference type="GO" id="GO:0006281">
    <property type="term" value="P:DNA repair"/>
    <property type="evidence" value="ECO:0007669"/>
    <property type="project" value="TreeGrafter"/>
</dbReference>
<evidence type="ECO:0000256" key="2">
    <source>
        <dbReference type="ARBA" id="ARBA00001946"/>
    </source>
</evidence>
<dbReference type="Pfam" id="PF13419">
    <property type="entry name" value="HAD_2"/>
    <property type="match status" value="1"/>
</dbReference>
<sequence>MTPFKPKLIVFDLDGTLVDSSPDISNAINLMLSALNQQTYSKQQIRHWMGNGVTMLIKRALTGELNPLTDPDNLQLAKRVFSDFYRQNVCVESQLYAGVKEGLDQLQAAKINLACVTNKPALFTSSLLTEIGIIDYFPFIASGDTYSRMKPDPLPLLEAANFFANETEHALMVGDSINDIRAGKSAGFKTALVPYGYIGKYSCDQLGADYQIDSIAHLSELLSLAY</sequence>
<dbReference type="RefSeq" id="WP_158083022.1">
    <property type="nucleotide sequence ID" value="NZ_LPUF01000001.1"/>
</dbReference>
<dbReference type="InterPro" id="IPR006439">
    <property type="entry name" value="HAD-SF_hydro_IA"/>
</dbReference>
<dbReference type="OrthoDB" id="9776368at2"/>
<evidence type="ECO:0000256" key="6">
    <source>
        <dbReference type="ARBA" id="ARBA00022723"/>
    </source>
</evidence>
<evidence type="ECO:0000313" key="10">
    <source>
        <dbReference type="EMBL" id="OQK16549.1"/>
    </source>
</evidence>
<dbReference type="InterPro" id="IPR037512">
    <property type="entry name" value="PGPase_prok"/>
</dbReference>
<dbReference type="InterPro" id="IPR036412">
    <property type="entry name" value="HAD-like_sf"/>
</dbReference>
<protein>
    <recommendedName>
        <fullName evidence="5">phosphoglycolate phosphatase</fullName>
        <ecNumber evidence="5">3.1.3.18</ecNumber>
    </recommendedName>
</protein>
<dbReference type="Gene3D" id="3.40.50.1000">
    <property type="entry name" value="HAD superfamily/HAD-like"/>
    <property type="match status" value="1"/>
</dbReference>
<evidence type="ECO:0000256" key="4">
    <source>
        <dbReference type="ARBA" id="ARBA00006171"/>
    </source>
</evidence>
<dbReference type="NCBIfam" id="TIGR01549">
    <property type="entry name" value="HAD-SF-IA-v1"/>
    <property type="match status" value="1"/>
</dbReference>
<proteinExistence type="inferred from homology"/>
<dbReference type="SFLD" id="SFLDG01129">
    <property type="entry name" value="C1.5:_HAD__Beta-PGM__Phosphata"/>
    <property type="match status" value="1"/>
</dbReference>
<dbReference type="SUPFAM" id="SSF56784">
    <property type="entry name" value="HAD-like"/>
    <property type="match status" value="1"/>
</dbReference>
<dbReference type="Proteomes" id="UP000191980">
    <property type="component" value="Unassembled WGS sequence"/>
</dbReference>
<dbReference type="CDD" id="cd16417">
    <property type="entry name" value="HAD_PGPase"/>
    <property type="match status" value="1"/>
</dbReference>
<evidence type="ECO:0000256" key="7">
    <source>
        <dbReference type="ARBA" id="ARBA00022801"/>
    </source>
</evidence>
<dbReference type="PANTHER" id="PTHR43434">
    <property type="entry name" value="PHOSPHOGLYCOLATE PHOSPHATASE"/>
    <property type="match status" value="1"/>
</dbReference>
<comment type="similarity">
    <text evidence="4">Belongs to the HAD-like hydrolase superfamily. CbbY/CbbZ/Gph/YieH family.</text>
</comment>
<dbReference type="EC" id="3.1.3.18" evidence="5"/>
<keyword evidence="7" id="KW-0378">Hydrolase</keyword>
<dbReference type="EMBL" id="LPUF01000001">
    <property type="protein sequence ID" value="OQK16549.1"/>
    <property type="molecule type" value="Genomic_DNA"/>
</dbReference>